<dbReference type="SUPFAM" id="SSF52540">
    <property type="entry name" value="P-loop containing nucleoside triphosphate hydrolases"/>
    <property type="match status" value="1"/>
</dbReference>
<dbReference type="GO" id="GO:0006260">
    <property type="term" value="P:DNA replication"/>
    <property type="evidence" value="ECO:0007669"/>
    <property type="project" value="TreeGrafter"/>
</dbReference>
<gene>
    <name evidence="2" type="ORF">RHIMIDRAFT_193290</name>
</gene>
<dbReference type="RefSeq" id="XP_023460980.1">
    <property type="nucleotide sequence ID" value="XM_023605992.1"/>
</dbReference>
<dbReference type="InterPro" id="IPR027417">
    <property type="entry name" value="P-loop_NTPase"/>
</dbReference>
<dbReference type="EMBL" id="KZ303882">
    <property type="protein sequence ID" value="PHZ07272.1"/>
    <property type="molecule type" value="Genomic_DNA"/>
</dbReference>
<dbReference type="PANTHER" id="PTHR23274">
    <property type="entry name" value="DNA HELICASE-RELATED"/>
    <property type="match status" value="1"/>
</dbReference>
<proteinExistence type="predicted"/>
<dbReference type="Pfam" id="PF21530">
    <property type="entry name" value="Pif1_2B_dom"/>
    <property type="match status" value="1"/>
</dbReference>
<accession>A0A2G4SER0</accession>
<name>A0A2G4SER0_RHIZD</name>
<organism evidence="2 3">
    <name type="scientific">Rhizopus microsporus ATCC 52813</name>
    <dbReference type="NCBI Taxonomy" id="1340429"/>
    <lineage>
        <taxon>Eukaryota</taxon>
        <taxon>Fungi</taxon>
        <taxon>Fungi incertae sedis</taxon>
        <taxon>Mucoromycota</taxon>
        <taxon>Mucoromycotina</taxon>
        <taxon>Mucoromycetes</taxon>
        <taxon>Mucorales</taxon>
        <taxon>Mucorineae</taxon>
        <taxon>Rhizopodaceae</taxon>
        <taxon>Rhizopus</taxon>
    </lineage>
</organism>
<dbReference type="GO" id="GO:0005657">
    <property type="term" value="C:replication fork"/>
    <property type="evidence" value="ECO:0007669"/>
    <property type="project" value="TreeGrafter"/>
</dbReference>
<dbReference type="Proteomes" id="UP000242254">
    <property type="component" value="Unassembled WGS sequence"/>
</dbReference>
<dbReference type="InterPro" id="IPR049163">
    <property type="entry name" value="Pif1-like_2B_dom"/>
</dbReference>
<feature type="non-terminal residue" evidence="2">
    <location>
        <position position="112"/>
    </location>
</feature>
<reference evidence="2 3" key="1">
    <citation type="journal article" date="2016" name="Proc. Natl. Acad. Sci. U.S.A.">
        <title>Lipid metabolic changes in an early divergent fungus govern the establishment of a mutualistic symbiosis with endobacteria.</title>
        <authorList>
            <person name="Lastovetsky O.A."/>
            <person name="Gaspar M.L."/>
            <person name="Mondo S.J."/>
            <person name="LaButti K.M."/>
            <person name="Sandor L."/>
            <person name="Grigoriev I.V."/>
            <person name="Henry S.A."/>
            <person name="Pawlowska T.E."/>
        </authorList>
    </citation>
    <scope>NUCLEOTIDE SEQUENCE [LARGE SCALE GENOMIC DNA]</scope>
    <source>
        <strain evidence="2 3">ATCC 52813</strain>
    </source>
</reference>
<evidence type="ECO:0000313" key="3">
    <source>
        <dbReference type="Proteomes" id="UP000242254"/>
    </source>
</evidence>
<dbReference type="AlphaFoldDB" id="A0A2G4SER0"/>
<feature type="domain" description="DNA helicase Pif1-like 2B" evidence="1">
    <location>
        <begin position="2"/>
        <end position="30"/>
    </location>
</feature>
<dbReference type="GeneID" id="35436982"/>
<sequence length="112" mass="12510">DLYLKKGIPVLLLENLAVTEGWVNGTRCIVESIDEIDVVLLRRVADGQMKLIEYTTSNVYRTHYSRSQLPIAVAFAATIHKVQSLTLEHGVVISLAHPFLSHGEFYVACSRV</sequence>
<dbReference type="STRING" id="1340429.A0A2G4SER0"/>
<keyword evidence="3" id="KW-1185">Reference proteome</keyword>
<protein>
    <recommendedName>
        <fullName evidence="1">DNA helicase Pif1-like 2B domain-containing protein</fullName>
    </recommendedName>
</protein>
<feature type="non-terminal residue" evidence="2">
    <location>
        <position position="1"/>
    </location>
</feature>
<evidence type="ECO:0000313" key="2">
    <source>
        <dbReference type="EMBL" id="PHZ07272.1"/>
    </source>
</evidence>
<dbReference type="PANTHER" id="PTHR23274:SF51">
    <property type="entry name" value="OS03G0423850 PROTEIN"/>
    <property type="match status" value="1"/>
</dbReference>
<evidence type="ECO:0000259" key="1">
    <source>
        <dbReference type="Pfam" id="PF21530"/>
    </source>
</evidence>